<keyword evidence="4" id="KW-1185">Reference proteome</keyword>
<feature type="compositionally biased region" description="Pro residues" evidence="1">
    <location>
        <begin position="19"/>
        <end position="33"/>
    </location>
</feature>
<dbReference type="Pfam" id="PF07238">
    <property type="entry name" value="PilZ"/>
    <property type="match status" value="1"/>
</dbReference>
<accession>A0A5M8FM55</accession>
<dbReference type="OrthoDB" id="5769584at2"/>
<evidence type="ECO:0000313" key="4">
    <source>
        <dbReference type="Proteomes" id="UP000322981"/>
    </source>
</evidence>
<proteinExistence type="predicted"/>
<dbReference type="SUPFAM" id="SSF141371">
    <property type="entry name" value="PilZ domain-like"/>
    <property type="match status" value="1"/>
</dbReference>
<name>A0A5M8FM55_9GAMM</name>
<dbReference type="Proteomes" id="UP000322981">
    <property type="component" value="Unassembled WGS sequence"/>
</dbReference>
<gene>
    <name evidence="3" type="ORF">F2Q65_12895</name>
</gene>
<reference evidence="3 4" key="1">
    <citation type="submission" date="2019-09" db="EMBL/GenBank/DDBJ databases">
        <title>Whole-genome sequence of the purple sulfur bacterium Thiohalocapsa marina DSM 19078.</title>
        <authorList>
            <person name="Kyndt J.A."/>
            <person name="Meyer T.E."/>
        </authorList>
    </citation>
    <scope>NUCLEOTIDE SEQUENCE [LARGE SCALE GENOMIC DNA]</scope>
    <source>
        <strain evidence="3 4">DSM 19078</strain>
    </source>
</reference>
<evidence type="ECO:0000256" key="1">
    <source>
        <dbReference type="SAM" id="MobiDB-lite"/>
    </source>
</evidence>
<dbReference type="AlphaFoldDB" id="A0A5M8FM55"/>
<dbReference type="Gene3D" id="2.40.10.220">
    <property type="entry name" value="predicted glycosyltransferase like domains"/>
    <property type="match status" value="1"/>
</dbReference>
<dbReference type="InterPro" id="IPR009875">
    <property type="entry name" value="PilZ_domain"/>
</dbReference>
<dbReference type="GO" id="GO:0035438">
    <property type="term" value="F:cyclic-di-GMP binding"/>
    <property type="evidence" value="ECO:0007669"/>
    <property type="project" value="InterPro"/>
</dbReference>
<organism evidence="3 4">
    <name type="scientific">Thiohalocapsa marina</name>
    <dbReference type="NCBI Taxonomy" id="424902"/>
    <lineage>
        <taxon>Bacteria</taxon>
        <taxon>Pseudomonadati</taxon>
        <taxon>Pseudomonadota</taxon>
        <taxon>Gammaproteobacteria</taxon>
        <taxon>Chromatiales</taxon>
        <taxon>Chromatiaceae</taxon>
        <taxon>Thiohalocapsa</taxon>
    </lineage>
</organism>
<feature type="domain" description="PilZ" evidence="2">
    <location>
        <begin position="38"/>
        <end position="141"/>
    </location>
</feature>
<evidence type="ECO:0000313" key="3">
    <source>
        <dbReference type="EMBL" id="KAA6184211.1"/>
    </source>
</evidence>
<comment type="caution">
    <text evidence="3">The sequence shown here is derived from an EMBL/GenBank/DDBJ whole genome shotgun (WGS) entry which is preliminary data.</text>
</comment>
<protein>
    <submittedName>
        <fullName evidence="3">PilZ domain-containing protein</fullName>
    </submittedName>
</protein>
<evidence type="ECO:0000259" key="2">
    <source>
        <dbReference type="Pfam" id="PF07238"/>
    </source>
</evidence>
<feature type="region of interest" description="Disordered" evidence="1">
    <location>
        <begin position="1"/>
        <end position="33"/>
    </location>
</feature>
<dbReference type="EMBL" id="VWXX01000022">
    <property type="protein sequence ID" value="KAA6184211.1"/>
    <property type="molecule type" value="Genomic_DNA"/>
</dbReference>
<sequence length="146" mass="16369">MPAARSPMAGSTSQAIPYPGSPPARPVNRRAPPPYVVQRRRYPRVNYRDPVCASAIGQPHHCWPLLAEDLSLGGLRLLSPEAFAVGTRLLLCLEPEITMEPIRAVAEVRWTARVDYQERYRLGLELVEMGEFERARLHSLVQAQAD</sequence>